<evidence type="ECO:0000313" key="3">
    <source>
        <dbReference type="Proteomes" id="UP000620124"/>
    </source>
</evidence>
<organism evidence="2 3">
    <name type="scientific">Mycena venus</name>
    <dbReference type="NCBI Taxonomy" id="2733690"/>
    <lineage>
        <taxon>Eukaryota</taxon>
        <taxon>Fungi</taxon>
        <taxon>Dikarya</taxon>
        <taxon>Basidiomycota</taxon>
        <taxon>Agaricomycotina</taxon>
        <taxon>Agaricomycetes</taxon>
        <taxon>Agaricomycetidae</taxon>
        <taxon>Agaricales</taxon>
        <taxon>Marasmiineae</taxon>
        <taxon>Mycenaceae</taxon>
        <taxon>Mycena</taxon>
    </lineage>
</organism>
<gene>
    <name evidence="2" type="ORF">MVEN_01414700</name>
</gene>
<name>A0A8H7CUQ5_9AGAR</name>
<reference evidence="2" key="1">
    <citation type="submission" date="2020-05" db="EMBL/GenBank/DDBJ databases">
        <title>Mycena genomes resolve the evolution of fungal bioluminescence.</title>
        <authorList>
            <person name="Tsai I.J."/>
        </authorList>
    </citation>
    <scope>NUCLEOTIDE SEQUENCE</scope>
    <source>
        <strain evidence="2">CCC161011</strain>
    </source>
</reference>
<evidence type="ECO:0000256" key="1">
    <source>
        <dbReference type="SAM" id="MobiDB-lite"/>
    </source>
</evidence>
<dbReference type="EMBL" id="JACAZI010000011">
    <property type="protein sequence ID" value="KAF7348942.1"/>
    <property type="molecule type" value="Genomic_DNA"/>
</dbReference>
<comment type="caution">
    <text evidence="2">The sequence shown here is derived from an EMBL/GenBank/DDBJ whole genome shotgun (WGS) entry which is preliminary data.</text>
</comment>
<keyword evidence="3" id="KW-1185">Reference proteome</keyword>
<protein>
    <submittedName>
        <fullName evidence="2">Integrase catalytic domain-containing protein</fullName>
    </submittedName>
</protein>
<dbReference type="OrthoDB" id="2686689at2759"/>
<dbReference type="Proteomes" id="UP000620124">
    <property type="component" value="Unassembled WGS sequence"/>
</dbReference>
<accession>A0A8H7CUQ5</accession>
<feature type="region of interest" description="Disordered" evidence="1">
    <location>
        <begin position="24"/>
        <end position="60"/>
    </location>
</feature>
<proteinExistence type="predicted"/>
<evidence type="ECO:0000313" key="2">
    <source>
        <dbReference type="EMBL" id="KAF7348942.1"/>
    </source>
</evidence>
<sequence length="106" mass="11587">MQTENHKSPLAIYELSPEKAINHGYWTGEPGDNLATASHPSYGKDSNAPLPPLDELANDPEAPDYFEFADATAEREAGVFVDDNDKVDEMKAALGDFDCLADDDKE</sequence>
<dbReference type="AlphaFoldDB" id="A0A8H7CUQ5"/>